<keyword evidence="3" id="KW-0597">Phosphoprotein</keyword>
<feature type="region of interest" description="Disordered" evidence="22">
    <location>
        <begin position="664"/>
        <end position="686"/>
    </location>
</feature>
<evidence type="ECO:0000256" key="18">
    <source>
        <dbReference type="ARBA" id="ARBA00093378"/>
    </source>
</evidence>
<evidence type="ECO:0000256" key="14">
    <source>
        <dbReference type="ARBA" id="ARBA00023214"/>
    </source>
</evidence>
<feature type="region of interest" description="Disordered" evidence="22">
    <location>
        <begin position="740"/>
        <end position="761"/>
    </location>
</feature>
<reference evidence="25 26" key="1">
    <citation type="journal article" date="2023" name="J. Hered.">
        <title>Chromosome-level genome of the wood stork (Mycteria americana) provides insight into avian chromosome evolution.</title>
        <authorList>
            <person name="Flamio R. Jr."/>
            <person name="Ramstad K.M."/>
        </authorList>
    </citation>
    <scope>NUCLEOTIDE SEQUENCE [LARGE SCALE GENOMIC DNA]</scope>
    <source>
        <strain evidence="25">JAX WOST 10</strain>
    </source>
</reference>
<proteinExistence type="inferred from homology"/>
<dbReference type="FunFam" id="3.30.70.1230:FF:000004">
    <property type="entry name" value="Guanylate cyclase"/>
    <property type="match status" value="1"/>
</dbReference>
<dbReference type="InterPro" id="IPR028082">
    <property type="entry name" value="Peripla_BP_I"/>
</dbReference>
<dbReference type="FunFam" id="3.40.50.2300:FF:000111">
    <property type="entry name" value="Guanylate cyclase"/>
    <property type="match status" value="1"/>
</dbReference>
<keyword evidence="12" id="KW-0675">Receptor</keyword>
<evidence type="ECO:0000256" key="7">
    <source>
        <dbReference type="ARBA" id="ARBA00022858"/>
    </source>
</evidence>
<comment type="subcellular location">
    <subcellularLocation>
        <location evidence="1">Membrane</location>
        <topology evidence="1">Single-pass type I membrane protein</topology>
    </subcellularLocation>
</comment>
<dbReference type="InterPro" id="IPR001170">
    <property type="entry name" value="ANPR/GUC"/>
</dbReference>
<feature type="domain" description="Protein kinase" evidence="23">
    <location>
        <begin position="1133"/>
        <end position="1400"/>
    </location>
</feature>
<evidence type="ECO:0000256" key="8">
    <source>
        <dbReference type="ARBA" id="ARBA00022989"/>
    </source>
</evidence>
<feature type="domain" description="Guanylate cyclase" evidence="24">
    <location>
        <begin position="1471"/>
        <end position="1601"/>
    </location>
</feature>
<dbReference type="Gene3D" id="3.30.70.1230">
    <property type="entry name" value="Nucleotide cyclase"/>
    <property type="match status" value="1"/>
</dbReference>
<dbReference type="InterPro" id="IPR001245">
    <property type="entry name" value="Ser-Thr/Tyr_kinase_cat_dom"/>
</dbReference>
<dbReference type="PROSITE" id="PS50125">
    <property type="entry name" value="GUANYLATE_CYCLASE_2"/>
    <property type="match status" value="1"/>
</dbReference>
<comment type="function">
    <text evidence="18">Receptor for the atrial natriuretic peptide NPPA/ANP and the brain natriuretic peptide NPPB/BNP which are potent vasoactive hormones playing a key role in cardiovascular homeostasis. Plays an essential role in the regulation of endothelial cell senescence and vascular aging. Upon activation by ANP or BNP, stimulates the production of cyclic guanosine monophosphate (cGMP) that promotes vascular tone and volume homeostasis by activation of protein kinase cGMP-dependent 1/PRKG1 and subsequently PRKAA1, thereby controlling blood pressure and maintaining cardiovascular homeostasis.</text>
</comment>
<evidence type="ECO:0000259" key="23">
    <source>
        <dbReference type="PROSITE" id="PS50011"/>
    </source>
</evidence>
<keyword evidence="4" id="KW-0812">Transmembrane</keyword>
<keyword evidence="14" id="KW-0868">Chloride</keyword>
<dbReference type="Pfam" id="PF00211">
    <property type="entry name" value="Guanylate_cyc"/>
    <property type="match status" value="1"/>
</dbReference>
<keyword evidence="15 19" id="KW-0456">Lyase</keyword>
<keyword evidence="16 20" id="KW-0141">cGMP biosynthesis</keyword>
<dbReference type="FunFam" id="3.40.50.2300:FF:000153">
    <property type="entry name" value="Guanylate cyclase"/>
    <property type="match status" value="1"/>
</dbReference>
<evidence type="ECO:0000259" key="24">
    <source>
        <dbReference type="PROSITE" id="PS50125"/>
    </source>
</evidence>
<evidence type="ECO:0000256" key="6">
    <source>
        <dbReference type="ARBA" id="ARBA00022741"/>
    </source>
</evidence>
<keyword evidence="5" id="KW-0732">Signal</keyword>
<evidence type="ECO:0000256" key="16">
    <source>
        <dbReference type="ARBA" id="ARBA00023293"/>
    </source>
</evidence>
<evidence type="ECO:0000256" key="1">
    <source>
        <dbReference type="ARBA" id="ARBA00004479"/>
    </source>
</evidence>
<dbReference type="CDD" id="cd07302">
    <property type="entry name" value="CHD"/>
    <property type="match status" value="1"/>
</dbReference>
<name>A0AAN7MKA9_MYCAM</name>
<dbReference type="EC" id="4.6.1.2" evidence="20"/>
<evidence type="ECO:0000256" key="20">
    <source>
        <dbReference type="RuleBase" id="RU003431"/>
    </source>
</evidence>
<keyword evidence="26" id="KW-1185">Reference proteome</keyword>
<dbReference type="InterPro" id="IPR018297">
    <property type="entry name" value="A/G_cyclase_CS"/>
</dbReference>
<dbReference type="GO" id="GO:0004383">
    <property type="term" value="F:guanylate cyclase activity"/>
    <property type="evidence" value="ECO:0007669"/>
    <property type="project" value="UniProtKB-EC"/>
</dbReference>
<dbReference type="GO" id="GO:0004672">
    <property type="term" value="F:protein kinase activity"/>
    <property type="evidence" value="ECO:0007669"/>
    <property type="project" value="InterPro"/>
</dbReference>
<dbReference type="Pfam" id="PF01094">
    <property type="entry name" value="ANF_receptor"/>
    <property type="match status" value="2"/>
</dbReference>
<evidence type="ECO:0000256" key="13">
    <source>
        <dbReference type="ARBA" id="ARBA00023180"/>
    </source>
</evidence>
<dbReference type="SMART" id="SM00044">
    <property type="entry name" value="CYCc"/>
    <property type="match status" value="1"/>
</dbReference>
<comment type="similarity">
    <text evidence="19">Belongs to the adenylyl cyclase class-4/guanylyl cyclase family.</text>
</comment>
<evidence type="ECO:0000256" key="21">
    <source>
        <dbReference type="SAM" id="Coils"/>
    </source>
</evidence>
<organism evidence="25 26">
    <name type="scientific">Mycteria americana</name>
    <name type="common">Wood stork</name>
    <dbReference type="NCBI Taxonomy" id="33587"/>
    <lineage>
        <taxon>Eukaryota</taxon>
        <taxon>Metazoa</taxon>
        <taxon>Chordata</taxon>
        <taxon>Craniata</taxon>
        <taxon>Vertebrata</taxon>
        <taxon>Euteleostomi</taxon>
        <taxon>Archelosauria</taxon>
        <taxon>Archosauria</taxon>
        <taxon>Dinosauria</taxon>
        <taxon>Saurischia</taxon>
        <taxon>Theropoda</taxon>
        <taxon>Coelurosauria</taxon>
        <taxon>Aves</taxon>
        <taxon>Neognathae</taxon>
        <taxon>Neoaves</taxon>
        <taxon>Aequornithes</taxon>
        <taxon>Ciconiiformes</taxon>
        <taxon>Ciconiidae</taxon>
        <taxon>Mycteria</taxon>
    </lineage>
</organism>
<dbReference type="PANTHER" id="PTHR11920:SF300">
    <property type="entry name" value="ATRIAL NATRIURETIC PEPTIDE RECEPTOR 1"/>
    <property type="match status" value="1"/>
</dbReference>
<dbReference type="PROSITE" id="PS50011">
    <property type="entry name" value="PROTEIN_KINASE_DOM"/>
    <property type="match status" value="1"/>
</dbReference>
<feature type="coiled-coil region" evidence="21">
    <location>
        <begin position="1408"/>
        <end position="1439"/>
    </location>
</feature>
<dbReference type="GO" id="GO:0005886">
    <property type="term" value="C:plasma membrane"/>
    <property type="evidence" value="ECO:0007669"/>
    <property type="project" value="TreeGrafter"/>
</dbReference>
<dbReference type="Gene3D" id="1.10.510.10">
    <property type="entry name" value="Transferase(Phosphotransferase) domain 1"/>
    <property type="match status" value="1"/>
</dbReference>
<evidence type="ECO:0000256" key="19">
    <source>
        <dbReference type="RuleBase" id="RU000405"/>
    </source>
</evidence>
<comment type="catalytic activity">
    <reaction evidence="17">
        <text>GTP = 3',5'-cyclic GMP + diphosphate</text>
        <dbReference type="Rhea" id="RHEA:13665"/>
        <dbReference type="ChEBI" id="CHEBI:33019"/>
        <dbReference type="ChEBI" id="CHEBI:37565"/>
        <dbReference type="ChEBI" id="CHEBI:57746"/>
        <dbReference type="EC" id="4.6.1.2"/>
    </reaction>
    <physiologicalReaction direction="left-to-right" evidence="17">
        <dbReference type="Rhea" id="RHEA:13666"/>
    </physiologicalReaction>
</comment>
<gene>
    <name evidence="25" type="ORF">QYF61_019382</name>
</gene>
<evidence type="ECO:0000256" key="5">
    <source>
        <dbReference type="ARBA" id="ARBA00022729"/>
    </source>
</evidence>
<evidence type="ECO:0000256" key="9">
    <source>
        <dbReference type="ARBA" id="ARBA00023134"/>
    </source>
</evidence>
<dbReference type="FunFam" id="1.10.510.10:FF:000270">
    <property type="entry name" value="Guanylate cyclase"/>
    <property type="match status" value="1"/>
</dbReference>
<feature type="region of interest" description="Disordered" evidence="22">
    <location>
        <begin position="538"/>
        <end position="564"/>
    </location>
</feature>
<dbReference type="EMBL" id="JAUNZN010000028">
    <property type="protein sequence ID" value="KAK4807684.1"/>
    <property type="molecule type" value="Genomic_DNA"/>
</dbReference>
<dbReference type="InterPro" id="IPR050401">
    <property type="entry name" value="Cyclic_nucleotide_synthase"/>
</dbReference>
<dbReference type="SUPFAM" id="SSF55073">
    <property type="entry name" value="Nucleotide cyclase"/>
    <property type="match status" value="1"/>
</dbReference>
<dbReference type="InterPro" id="IPR001828">
    <property type="entry name" value="ANF_lig-bd_rcpt"/>
</dbReference>
<evidence type="ECO:0000256" key="10">
    <source>
        <dbReference type="ARBA" id="ARBA00023136"/>
    </source>
</evidence>
<keyword evidence="11" id="KW-1015">Disulfide bond</keyword>
<dbReference type="InterPro" id="IPR029787">
    <property type="entry name" value="Nucleotide_cyclase"/>
</dbReference>
<dbReference type="GO" id="GO:0001653">
    <property type="term" value="F:peptide receptor activity"/>
    <property type="evidence" value="ECO:0007669"/>
    <property type="project" value="TreeGrafter"/>
</dbReference>
<dbReference type="GO" id="GO:0004016">
    <property type="term" value="F:adenylate cyclase activity"/>
    <property type="evidence" value="ECO:0007669"/>
    <property type="project" value="TreeGrafter"/>
</dbReference>
<dbReference type="CDD" id="cd14042">
    <property type="entry name" value="PK_GC-A_B"/>
    <property type="match status" value="1"/>
</dbReference>
<comment type="subunit">
    <text evidence="2">Homodimer.</text>
</comment>
<dbReference type="Pfam" id="PF07714">
    <property type="entry name" value="PK_Tyr_Ser-Thr"/>
    <property type="match status" value="1"/>
</dbReference>
<dbReference type="GO" id="GO:0035556">
    <property type="term" value="P:intracellular signal transduction"/>
    <property type="evidence" value="ECO:0007669"/>
    <property type="project" value="InterPro"/>
</dbReference>
<dbReference type="Gene3D" id="3.40.50.2300">
    <property type="match status" value="3"/>
</dbReference>
<keyword evidence="8" id="KW-1133">Transmembrane helix</keyword>
<feature type="region of interest" description="Disordered" evidence="22">
    <location>
        <begin position="198"/>
        <end position="218"/>
    </location>
</feature>
<evidence type="ECO:0000256" key="15">
    <source>
        <dbReference type="ARBA" id="ARBA00023239"/>
    </source>
</evidence>
<dbReference type="PROSITE" id="PS00452">
    <property type="entry name" value="GUANYLATE_CYCLASE_1"/>
    <property type="match status" value="1"/>
</dbReference>
<dbReference type="GO" id="GO:0005524">
    <property type="term" value="F:ATP binding"/>
    <property type="evidence" value="ECO:0007669"/>
    <property type="project" value="InterPro"/>
</dbReference>
<dbReference type="SUPFAM" id="SSF56112">
    <property type="entry name" value="Protein kinase-like (PK-like)"/>
    <property type="match status" value="1"/>
</dbReference>
<keyword evidence="9" id="KW-0342">GTP-binding</keyword>
<dbReference type="SUPFAM" id="SSF53822">
    <property type="entry name" value="Periplasmic binding protein-like I"/>
    <property type="match status" value="1"/>
</dbReference>
<dbReference type="PANTHER" id="PTHR11920">
    <property type="entry name" value="GUANYLYL CYCLASE"/>
    <property type="match status" value="1"/>
</dbReference>
<keyword evidence="6" id="KW-0547">Nucleotide-binding</keyword>
<dbReference type="GO" id="GO:0007168">
    <property type="term" value="P:receptor guanylyl cyclase signaling pathway"/>
    <property type="evidence" value="ECO:0007669"/>
    <property type="project" value="TreeGrafter"/>
</dbReference>
<evidence type="ECO:0000256" key="12">
    <source>
        <dbReference type="ARBA" id="ARBA00023170"/>
    </source>
</evidence>
<dbReference type="GO" id="GO:0097746">
    <property type="term" value="P:blood vessel diameter maintenance"/>
    <property type="evidence" value="ECO:0007669"/>
    <property type="project" value="UniProtKB-KW"/>
</dbReference>
<evidence type="ECO:0000313" key="25">
    <source>
        <dbReference type="EMBL" id="KAK4807684.1"/>
    </source>
</evidence>
<evidence type="ECO:0000256" key="2">
    <source>
        <dbReference type="ARBA" id="ARBA00011738"/>
    </source>
</evidence>
<dbReference type="GO" id="GO:0005525">
    <property type="term" value="F:GTP binding"/>
    <property type="evidence" value="ECO:0007669"/>
    <property type="project" value="UniProtKB-KW"/>
</dbReference>
<keyword evidence="21" id="KW-0175">Coiled coil</keyword>
<protein>
    <recommendedName>
        <fullName evidence="20">Guanylate cyclase</fullName>
        <ecNumber evidence="20">4.6.1.2</ecNumber>
    </recommendedName>
</protein>
<feature type="region of interest" description="Disordered" evidence="22">
    <location>
        <begin position="111"/>
        <end position="177"/>
    </location>
</feature>
<dbReference type="InterPro" id="IPR001054">
    <property type="entry name" value="A/G_cyclase"/>
</dbReference>
<dbReference type="PROSITE" id="PS00458">
    <property type="entry name" value="ANF_RECEPTORS"/>
    <property type="match status" value="1"/>
</dbReference>
<comment type="caution">
    <text evidence="25">The sequence shown here is derived from an EMBL/GenBank/DDBJ whole genome shotgun (WGS) entry which is preliminary data.</text>
</comment>
<dbReference type="Proteomes" id="UP001333110">
    <property type="component" value="Unassembled WGS sequence"/>
</dbReference>
<keyword evidence="7" id="KW-0838">Vasoactive</keyword>
<keyword evidence="13" id="KW-0325">Glycoprotein</keyword>
<sequence>MLLPDETEPLQPCPARRGTVYRELPGTAGITRVPGSRACPRSAVRVPGRESHACSRALCTSPGAERVPGGLCMSRGGGAARVPGSHAWLCNHAWHQALCVSPEPRVALGAAQPPAAASVTSPFPRGCRDRDAGQKLPRGGTGHRGERCPSPPRTPPPLRDRPKPSGAGGLRGDGVRGRRVFPLMSLPSLSPTRAIVSRGGVAGGGEPGWPRYPATRRDTPYGVSRRVAGYRGHPLPASSHHPTSHGWGYPHPPPGGPILHPGGCRGSGKERVKLGVDDNGPLCHGGGGGGGKEGLSPAAGGGESHSPWAMLAVLAVLCGAVTVAATTGTTALTLAVVLPERNLTYPWAWPRVGPAVRLAAAAVNARPDLLPGFTLRWVFGSSEDRHGVCSEMAAPLAAVDLRLAHHPAAFLGPGCVYTAAPVARFTSHWRLPLVTAGAEAHGFDDKREQFGLTTRAGPSHRKLGELGVQLHRRFNWTRRALLVYWDEKVDDRPYFFAAEGLYVQLPTLRNLTVMDVVFRDGGNFSFIIQEIKHKGRSECRGGDAHRRGGIAGHRHGERGRGRGGGMPVWCTGGHGSTRAYTGAPGCTRLRTGVRGSPRLLRSEPSWVAPGERVPAGPAPGGWRLAIPGLAILLLSLGRCRLGAPRSWWVARPCPRGTALARRPCAKGDRGGGAGGTHRGHHAAENQSLPAIWAAGRRKRVGKTGNLGLAPAVEGRGGQGTGGQAAGFRTPRYPAARSASLHPLGGTTRHASPPASRVNRGPLGMPGWGLAVPPRTRGLGAPRTISPRAVVYVCCAPETLRELMLQAGREGLTRGDYAFFYIDIFGASLQGSRFPEPQRPWKRGDRHDASARQAFEAVTIITYKEPENPEYRPFLARLKEEALAHFNFSMKDGLVGHGGMELGKLGGTGLRGHRREMNFIAAAFHDGVLLYAQAVNETLARGGSVTNASAITRQMWNRTFYGVTGFLKIDENGDRESDYSLWDMDPTRGDFQIVANYNGTTKKIQMVPGREIHWPGNTVPSDVPPCGFDNSNPLCRKANLSTLEVLSLVVSLILLAITVTSFFIYRKLQLEKELAAELWRIRWEDVQMSSLEKHLRSAGSKLTLSLVSTHPVPSPAAGTGTGLTPRPFPQRGSNYGSLMTAEGQFQVYAKTAYYKGNLVAVKHLNRKRIELTRKVLFELKHMRDVQNEHLTRFIGACTDPPNICILTEYCPRGSLQDILENESITLDWMFRYSLTHDIVKGMQFLHNGVIVSHGNLKSSNCVVDSRFVLKITDYGLESFRVAPDGEDSHALFAKKLWTAPELLRMESPPARGTQKGDIYSFGIILQEIALRNGVFYVEGLDLSPKEIIERVKSGERPSFRPSANVGCHMEELGQLMQHCWAEDVLERPDFNQIKVQLRKFNRESSSNILDNLLSRMEQYANNLEELVEERTQAYLEEKRKAEALLYQILPHSVAEQLKRGETVQAEAFDSVTIYFSDIVGFTALSAESTPMQVVTLLNDLYTCFDAIIDNFDVYKVETIGDAYMVVSGLPVRNGKLHAREVARMALALLDAVRSFRIRHRPQQQLKLRIGIHTGPVCAGVVGLKMPRYCLFGDTVNTASRMESNGEALKIHISAVTKAVLEEFGCFELELRGDVEMKGKGKLRTYWLLGERGGSTRG</sequence>
<accession>A0AAN7MKA9</accession>
<evidence type="ECO:0000256" key="4">
    <source>
        <dbReference type="ARBA" id="ARBA00022692"/>
    </source>
</evidence>
<dbReference type="InterPro" id="IPR011009">
    <property type="entry name" value="Kinase-like_dom_sf"/>
</dbReference>
<evidence type="ECO:0000256" key="3">
    <source>
        <dbReference type="ARBA" id="ARBA00022553"/>
    </source>
</evidence>
<evidence type="ECO:0000313" key="26">
    <source>
        <dbReference type="Proteomes" id="UP001333110"/>
    </source>
</evidence>
<dbReference type="InterPro" id="IPR000719">
    <property type="entry name" value="Prot_kinase_dom"/>
</dbReference>
<keyword evidence="10" id="KW-0472">Membrane</keyword>
<evidence type="ECO:0000256" key="17">
    <source>
        <dbReference type="ARBA" id="ARBA00036920"/>
    </source>
</evidence>
<evidence type="ECO:0000256" key="22">
    <source>
        <dbReference type="SAM" id="MobiDB-lite"/>
    </source>
</evidence>
<evidence type="ECO:0000256" key="11">
    <source>
        <dbReference type="ARBA" id="ARBA00023157"/>
    </source>
</evidence>
<dbReference type="FunFam" id="3.30.200.20:FF:001106">
    <property type="entry name" value="Guanylate cyclase"/>
    <property type="match status" value="1"/>
</dbReference>